<dbReference type="AlphaFoldDB" id="A0A8H4QLZ4"/>
<evidence type="ECO:0000313" key="2">
    <source>
        <dbReference type="Proteomes" id="UP000521872"/>
    </source>
</evidence>
<dbReference type="EMBL" id="JAACJL010000045">
    <property type="protein sequence ID" value="KAF4613534.1"/>
    <property type="molecule type" value="Genomic_DNA"/>
</dbReference>
<proteinExistence type="predicted"/>
<protein>
    <recommendedName>
        <fullName evidence="3">F-box domain-containing protein</fullName>
    </recommendedName>
</protein>
<reference evidence="1 2" key="1">
    <citation type="submission" date="2019-12" db="EMBL/GenBank/DDBJ databases">
        <authorList>
            <person name="Floudas D."/>
            <person name="Bentzer J."/>
            <person name="Ahren D."/>
            <person name="Johansson T."/>
            <person name="Persson P."/>
            <person name="Tunlid A."/>
        </authorList>
    </citation>
    <scope>NUCLEOTIDE SEQUENCE [LARGE SCALE GENOMIC DNA]</scope>
    <source>
        <strain evidence="1 2">CBS 102.39</strain>
    </source>
</reference>
<sequence>MDNNNGFCHSRIPFELFRTIFEFIDDKQTLVALALTSSVVSAEAEPILYRSMLNTTAAAQGKFLRVVSRDRVRAGYVRQYATFGTREPWILTEGVRKALLDLLSVALAKMVNLKSFHLDFGAHGARSEDTLRAFLNQSFPFQLDEFHGFGLYRPPQLPELVRFLSSQTKLRRLSLLRHHLANTDYVESLEEYLLTNIEDTHTPDLVYLRGRLPLLLAFLPRRNITMAVWTLDPPRRSVPPGFSQEEGARRLAPHFKKLTYLSVGYTTTPAKSWDPPFCFIPTPILPNLECLELYQFDYDHDAVLFLKRIPSLRMFIIPASTAMVIWSPGQMDFPVYGTAQDVLLACPQVRFGAQVSAVSKDGSSPTEYIYTVWDSMADARDPPAVYRVPPSALQTHHIFELLPH</sequence>
<evidence type="ECO:0000313" key="1">
    <source>
        <dbReference type="EMBL" id="KAF4613534.1"/>
    </source>
</evidence>
<organism evidence="1 2">
    <name type="scientific">Agrocybe pediades</name>
    <dbReference type="NCBI Taxonomy" id="84607"/>
    <lineage>
        <taxon>Eukaryota</taxon>
        <taxon>Fungi</taxon>
        <taxon>Dikarya</taxon>
        <taxon>Basidiomycota</taxon>
        <taxon>Agaricomycotina</taxon>
        <taxon>Agaricomycetes</taxon>
        <taxon>Agaricomycetidae</taxon>
        <taxon>Agaricales</taxon>
        <taxon>Agaricineae</taxon>
        <taxon>Strophariaceae</taxon>
        <taxon>Agrocybe</taxon>
    </lineage>
</organism>
<gene>
    <name evidence="1" type="ORF">D9613_007609</name>
</gene>
<evidence type="ECO:0008006" key="3">
    <source>
        <dbReference type="Google" id="ProtNLM"/>
    </source>
</evidence>
<comment type="caution">
    <text evidence="1">The sequence shown here is derived from an EMBL/GenBank/DDBJ whole genome shotgun (WGS) entry which is preliminary data.</text>
</comment>
<name>A0A8H4QLZ4_9AGAR</name>
<dbReference type="Proteomes" id="UP000521872">
    <property type="component" value="Unassembled WGS sequence"/>
</dbReference>
<accession>A0A8H4QLZ4</accession>
<keyword evidence="2" id="KW-1185">Reference proteome</keyword>